<feature type="transmembrane region" description="Helical" evidence="1">
    <location>
        <begin position="9"/>
        <end position="30"/>
    </location>
</feature>
<dbReference type="EMBL" id="JBBHJY010000002">
    <property type="protein sequence ID" value="MEJ6009487.1"/>
    <property type="molecule type" value="Genomic_DNA"/>
</dbReference>
<evidence type="ECO:0000256" key="1">
    <source>
        <dbReference type="SAM" id="Phobius"/>
    </source>
</evidence>
<accession>A0ABU8S6I3</accession>
<sequence>MTNGTKAPTIYWVVAVLGLLWNCIGAYLYIQTRLNPDVMLASAPQEIRDYVTNMPLWANIGYGLGVWGSLAGSVLMLLRSRHAPNAFLVSLVGALVSYLGQFLAGVLGPAEPAMILAGILLLWWYSRRAAAQGILK</sequence>
<keyword evidence="1" id="KW-0812">Transmembrane</keyword>
<keyword evidence="1" id="KW-0472">Membrane</keyword>
<evidence type="ECO:0000313" key="2">
    <source>
        <dbReference type="EMBL" id="MEJ6009487.1"/>
    </source>
</evidence>
<keyword evidence="1" id="KW-1133">Transmembrane helix</keyword>
<name>A0ABU8S6I3_9SPHN</name>
<organism evidence="2 3">
    <name type="scientific">Novosphingobium aquae</name>
    <dbReference type="NCBI Taxonomy" id="3133435"/>
    <lineage>
        <taxon>Bacteria</taxon>
        <taxon>Pseudomonadati</taxon>
        <taxon>Pseudomonadota</taxon>
        <taxon>Alphaproteobacteria</taxon>
        <taxon>Sphingomonadales</taxon>
        <taxon>Sphingomonadaceae</taxon>
        <taxon>Novosphingobium</taxon>
    </lineage>
</organism>
<comment type="caution">
    <text evidence="2">The sequence shown here is derived from an EMBL/GenBank/DDBJ whole genome shotgun (WGS) entry which is preliminary data.</text>
</comment>
<feature type="transmembrane region" description="Helical" evidence="1">
    <location>
        <begin position="56"/>
        <end position="78"/>
    </location>
</feature>
<dbReference type="Proteomes" id="UP001379235">
    <property type="component" value="Unassembled WGS sequence"/>
</dbReference>
<protein>
    <recommendedName>
        <fullName evidence="4">Sugar transporter</fullName>
    </recommendedName>
</protein>
<feature type="transmembrane region" description="Helical" evidence="1">
    <location>
        <begin position="110"/>
        <end position="126"/>
    </location>
</feature>
<evidence type="ECO:0008006" key="4">
    <source>
        <dbReference type="Google" id="ProtNLM"/>
    </source>
</evidence>
<dbReference type="RefSeq" id="WP_339965575.1">
    <property type="nucleotide sequence ID" value="NZ_JBBHJY010000002.1"/>
</dbReference>
<gene>
    <name evidence="2" type="ORF">WG900_06100</name>
</gene>
<keyword evidence="3" id="KW-1185">Reference proteome</keyword>
<proteinExistence type="predicted"/>
<feature type="transmembrane region" description="Helical" evidence="1">
    <location>
        <begin position="85"/>
        <end position="104"/>
    </location>
</feature>
<reference evidence="2 3" key="1">
    <citation type="submission" date="2024-03" db="EMBL/GenBank/DDBJ databases">
        <authorList>
            <person name="Jo J.-H."/>
        </authorList>
    </citation>
    <scope>NUCLEOTIDE SEQUENCE [LARGE SCALE GENOMIC DNA]</scope>
    <source>
        <strain evidence="2 3">AS3R-12</strain>
    </source>
</reference>
<evidence type="ECO:0000313" key="3">
    <source>
        <dbReference type="Proteomes" id="UP001379235"/>
    </source>
</evidence>